<name>W7DFG8_9LIST</name>
<reference evidence="7 8" key="1">
    <citation type="journal article" date="2014" name="Int. J. Syst. Evol. Microbiol.">
        <title>Listeria floridensis sp. nov., Listeria aquatica sp. nov., Listeria cornellensis sp. nov., Listeria riparia sp. nov. and Listeria grandensis sp. nov., from agricultural and natural environments.</title>
        <authorList>
            <person name="den Bakker H.C."/>
            <person name="Warchocki S."/>
            <person name="Wright E.M."/>
            <person name="Allred A.F."/>
            <person name="Ahlstrom C."/>
            <person name="Manuel C.S."/>
            <person name="Stasiewicz M.J."/>
            <person name="Burrell A."/>
            <person name="Roof S."/>
            <person name="Strawn L."/>
            <person name="Fortes E.D."/>
            <person name="Nightingale K.K."/>
            <person name="Kephart D."/>
            <person name="Wiedmann M."/>
        </authorList>
    </citation>
    <scope>NUCLEOTIDE SEQUENCE [LARGE SCALE GENOMIC DNA]</scope>
    <source>
        <strain evidence="7 8">FSL S10-1204</strain>
    </source>
</reference>
<dbReference type="AlphaFoldDB" id="W7DFG8"/>
<dbReference type="GO" id="GO:0016020">
    <property type="term" value="C:membrane"/>
    <property type="evidence" value="ECO:0007669"/>
    <property type="project" value="UniProtKB-SubCell"/>
</dbReference>
<keyword evidence="4 5" id="KW-0472">Membrane</keyword>
<dbReference type="PATRIC" id="fig|1265816.5.peg.2140"/>
<evidence type="ECO:0000256" key="1">
    <source>
        <dbReference type="ARBA" id="ARBA00004141"/>
    </source>
</evidence>
<evidence type="ECO:0000313" key="7">
    <source>
        <dbReference type="EMBL" id="EUJ44068.1"/>
    </source>
</evidence>
<evidence type="ECO:0000313" key="8">
    <source>
        <dbReference type="Proteomes" id="UP000019248"/>
    </source>
</evidence>
<dbReference type="Pfam" id="PF06271">
    <property type="entry name" value="RDD"/>
    <property type="match status" value="1"/>
</dbReference>
<dbReference type="InterPro" id="IPR010432">
    <property type="entry name" value="RDD"/>
</dbReference>
<protein>
    <submittedName>
        <fullName evidence="7">RDD domain membrane protein</fullName>
    </submittedName>
</protein>
<evidence type="ECO:0000259" key="6">
    <source>
        <dbReference type="Pfam" id="PF06271"/>
    </source>
</evidence>
<comment type="caution">
    <text evidence="7">The sequence shown here is derived from an EMBL/GenBank/DDBJ whole genome shotgun (WGS) entry which is preliminary data.</text>
</comment>
<sequence length="72" mass="8329">MIFGIRVISLKNDRLTWPTVIFREGALRFVTYIVWGLYIICAFTPKKQGIADLLESTAVVHEGYLKLDGKWR</sequence>
<evidence type="ECO:0000256" key="2">
    <source>
        <dbReference type="ARBA" id="ARBA00022692"/>
    </source>
</evidence>
<keyword evidence="8" id="KW-1185">Reference proteome</keyword>
<evidence type="ECO:0000256" key="4">
    <source>
        <dbReference type="ARBA" id="ARBA00023136"/>
    </source>
</evidence>
<keyword evidence="2 5" id="KW-0812">Transmembrane</keyword>
<keyword evidence="3 5" id="KW-1133">Transmembrane helix</keyword>
<evidence type="ECO:0000256" key="5">
    <source>
        <dbReference type="SAM" id="Phobius"/>
    </source>
</evidence>
<gene>
    <name evidence="7" type="ORF">PRIP_10824</name>
</gene>
<dbReference type="Proteomes" id="UP000019248">
    <property type="component" value="Unassembled WGS sequence"/>
</dbReference>
<dbReference type="EMBL" id="AODL01000016">
    <property type="protein sequence ID" value="EUJ44068.1"/>
    <property type="molecule type" value="Genomic_DNA"/>
</dbReference>
<comment type="subcellular location">
    <subcellularLocation>
        <location evidence="1">Membrane</location>
        <topology evidence="1">Multi-pass membrane protein</topology>
    </subcellularLocation>
</comment>
<proteinExistence type="predicted"/>
<organism evidence="7 8">
    <name type="scientific">Listeria riparia FSL S10-1204</name>
    <dbReference type="NCBI Taxonomy" id="1265816"/>
    <lineage>
        <taxon>Bacteria</taxon>
        <taxon>Bacillati</taxon>
        <taxon>Bacillota</taxon>
        <taxon>Bacilli</taxon>
        <taxon>Bacillales</taxon>
        <taxon>Listeriaceae</taxon>
        <taxon>Listeria</taxon>
    </lineage>
</organism>
<feature type="domain" description="RDD" evidence="6">
    <location>
        <begin position="1"/>
        <end position="54"/>
    </location>
</feature>
<accession>W7DFG8</accession>
<evidence type="ECO:0000256" key="3">
    <source>
        <dbReference type="ARBA" id="ARBA00022989"/>
    </source>
</evidence>
<feature type="transmembrane region" description="Helical" evidence="5">
    <location>
        <begin position="25"/>
        <end position="44"/>
    </location>
</feature>